<dbReference type="PANTHER" id="PTHR43358:SF4">
    <property type="entry name" value="ALPHA_BETA HYDROLASE FOLD-1 DOMAIN-CONTAINING PROTEIN"/>
    <property type="match status" value="1"/>
</dbReference>
<feature type="transmembrane region" description="Helical" evidence="1">
    <location>
        <begin position="7"/>
        <end position="27"/>
    </location>
</feature>
<evidence type="ECO:0000259" key="2">
    <source>
        <dbReference type="Pfam" id="PF00561"/>
    </source>
</evidence>
<evidence type="ECO:0000313" key="3">
    <source>
        <dbReference type="EMBL" id="MPW26842.1"/>
    </source>
</evidence>
<dbReference type="InterPro" id="IPR052920">
    <property type="entry name" value="DNA-binding_regulatory"/>
</dbReference>
<gene>
    <name evidence="3" type="ORF">GC105_13730</name>
</gene>
<accession>A0A6A7KBW1</accession>
<dbReference type="SUPFAM" id="SSF53474">
    <property type="entry name" value="alpha/beta-Hydrolases"/>
    <property type="match status" value="1"/>
</dbReference>
<keyword evidence="1" id="KW-0472">Membrane</keyword>
<dbReference type="GO" id="GO:0016787">
    <property type="term" value="F:hydrolase activity"/>
    <property type="evidence" value="ECO:0007669"/>
    <property type="project" value="UniProtKB-KW"/>
</dbReference>
<name>A0A6A7KBW1_9FIRM</name>
<comment type="caution">
    <text evidence="3">The sequence shown here is derived from an EMBL/GenBank/DDBJ whole genome shotgun (WGS) entry which is preliminary data.</text>
</comment>
<keyword evidence="1" id="KW-1133">Transmembrane helix</keyword>
<proteinExistence type="predicted"/>
<sequence>MKKIKFIGIMILIYLILGIIATGYLTGDGVFKETMQIVTNKETSIANSPIYLMKKGFDLEAFKSEYTIETIHINSTLDGHMIPADYITANGDKNSDTIVLVHGLWGNRLTVYPMAKMFLEKGYNVIAYDQRSSGDNTALYTTFGYWESHDLGDYVAYLNTLVDEDKSIGIWGTSFGGATVGIYLGSKSANDSVNFAILDCPVSNMRYLISREMEKMNMDLPVNFMMAMGNLVTKAKLGFSYDDTDVNEYIRKTNVPVLIINTKADQITPYFMGEDIYHSISHTNKKIFTVDDSEHANIFYEYNDLYEHNVMTFIKDFE</sequence>
<keyword evidence="3" id="KW-0378">Hydrolase</keyword>
<dbReference type="EMBL" id="WHNX01000029">
    <property type="protein sequence ID" value="MPW26842.1"/>
    <property type="molecule type" value="Genomic_DNA"/>
</dbReference>
<dbReference type="PANTHER" id="PTHR43358">
    <property type="entry name" value="ALPHA/BETA-HYDROLASE"/>
    <property type="match status" value="1"/>
</dbReference>
<dbReference type="Gene3D" id="3.40.50.1820">
    <property type="entry name" value="alpha/beta hydrolase"/>
    <property type="match status" value="1"/>
</dbReference>
<dbReference type="InterPro" id="IPR000073">
    <property type="entry name" value="AB_hydrolase_1"/>
</dbReference>
<dbReference type="RefSeq" id="WP_343030044.1">
    <property type="nucleotide sequence ID" value="NZ_WHNX01000029.1"/>
</dbReference>
<dbReference type="Pfam" id="PF00561">
    <property type="entry name" value="Abhydrolase_1"/>
    <property type="match status" value="1"/>
</dbReference>
<organism evidence="3 4">
    <name type="scientific">Alkalibaculum sporogenes</name>
    <dbReference type="NCBI Taxonomy" id="2655001"/>
    <lineage>
        <taxon>Bacteria</taxon>
        <taxon>Bacillati</taxon>
        <taxon>Bacillota</taxon>
        <taxon>Clostridia</taxon>
        <taxon>Eubacteriales</taxon>
        <taxon>Eubacteriaceae</taxon>
        <taxon>Alkalibaculum</taxon>
    </lineage>
</organism>
<dbReference type="InterPro" id="IPR029058">
    <property type="entry name" value="AB_hydrolase_fold"/>
</dbReference>
<keyword evidence="1" id="KW-0812">Transmembrane</keyword>
<feature type="domain" description="AB hydrolase-1" evidence="2">
    <location>
        <begin position="97"/>
        <end position="220"/>
    </location>
</feature>
<dbReference type="Proteomes" id="UP000440004">
    <property type="component" value="Unassembled WGS sequence"/>
</dbReference>
<reference evidence="3 4" key="1">
    <citation type="submission" date="2019-10" db="EMBL/GenBank/DDBJ databases">
        <title>Alkalibaculum tamaniensis sp.nov., a new alkaliphilic acetogen, isolated on methoxylated aromatics from a mud volcano.</title>
        <authorList>
            <person name="Khomyakova M.A."/>
            <person name="Merkel A.Y."/>
            <person name="Bonch-Osmolovskaya E.A."/>
            <person name="Slobodkin A.I."/>
        </authorList>
    </citation>
    <scope>NUCLEOTIDE SEQUENCE [LARGE SCALE GENOMIC DNA]</scope>
    <source>
        <strain evidence="3 4">M08DMB</strain>
    </source>
</reference>
<evidence type="ECO:0000313" key="4">
    <source>
        <dbReference type="Proteomes" id="UP000440004"/>
    </source>
</evidence>
<protein>
    <submittedName>
        <fullName evidence="3">Alpha/beta fold hydrolase</fullName>
    </submittedName>
</protein>
<evidence type="ECO:0000256" key="1">
    <source>
        <dbReference type="SAM" id="Phobius"/>
    </source>
</evidence>
<keyword evidence="4" id="KW-1185">Reference proteome</keyword>
<dbReference type="AlphaFoldDB" id="A0A6A7KBW1"/>